<dbReference type="HOGENOM" id="CLU_2142737_0_0_9"/>
<organism evidence="1 2">
    <name type="scientific">Schleiferilactobacillus shenzhenensis LY-73</name>
    <dbReference type="NCBI Taxonomy" id="1231336"/>
    <lineage>
        <taxon>Bacteria</taxon>
        <taxon>Bacillati</taxon>
        <taxon>Bacillota</taxon>
        <taxon>Bacilli</taxon>
        <taxon>Lactobacillales</taxon>
        <taxon>Lactobacillaceae</taxon>
        <taxon>Schleiferilactobacillus</taxon>
    </lineage>
</organism>
<dbReference type="AlphaFoldDB" id="U4TTH4"/>
<dbReference type="EMBL" id="KI271593">
    <property type="protein sequence ID" value="ERL64752.1"/>
    <property type="molecule type" value="Genomic_DNA"/>
</dbReference>
<gene>
    <name evidence="1" type="ORF">L248_0672</name>
</gene>
<protein>
    <submittedName>
        <fullName evidence="1">Uncharacterized protein</fullName>
    </submittedName>
</protein>
<dbReference type="Proteomes" id="UP000030647">
    <property type="component" value="Unassembled WGS sequence"/>
</dbReference>
<proteinExistence type="predicted"/>
<sequence>MHNEASYFLVGRCRAGIGSKEKTPFTPLLKGRKTFRGTTPVAYPPIDHLTGARVQAPPDGNVPVTSQLTGWIRSAGDSESVIQTRRGRTGFPLLPVHWMDGESYLSLCLSFR</sequence>
<evidence type="ECO:0000313" key="2">
    <source>
        <dbReference type="Proteomes" id="UP000030647"/>
    </source>
</evidence>
<evidence type="ECO:0000313" key="1">
    <source>
        <dbReference type="EMBL" id="ERL64752.1"/>
    </source>
</evidence>
<reference evidence="2" key="1">
    <citation type="journal article" date="2013" name="Genome Announc.">
        <title>Whole-Genome Sequencing of Lactobacillus shenzhenensis Strain LY-73T.</title>
        <authorList>
            <person name="Lin Z."/>
            <person name="Liu Z."/>
            <person name="Yang R."/>
            <person name="Zou Y."/>
            <person name="Wan D."/>
            <person name="Chen J."/>
            <person name="Guo M."/>
            <person name="Zhao J."/>
            <person name="Fang C."/>
            <person name="Yang R."/>
            <person name="Liu F."/>
        </authorList>
    </citation>
    <scope>NUCLEOTIDE SEQUENCE [LARGE SCALE GENOMIC DNA]</scope>
    <source>
        <strain evidence="2">LY-73</strain>
    </source>
</reference>
<keyword evidence="2" id="KW-1185">Reference proteome</keyword>
<accession>U4TTH4</accession>
<name>U4TTH4_9LACO</name>